<dbReference type="PANTHER" id="PTHR12860:SF0">
    <property type="entry name" value="SIGNAL RECOGNITION PARTICLE SUBUNIT SRP68"/>
    <property type="match status" value="1"/>
</dbReference>
<dbReference type="InterPro" id="IPR026258">
    <property type="entry name" value="SRP68"/>
</dbReference>
<dbReference type="Gene3D" id="1.10.3450.40">
    <property type="entry name" value="Signal recognition particle, SRP68 subunit, RNA-binding domain"/>
    <property type="match status" value="1"/>
</dbReference>
<dbReference type="EMBL" id="JAVEPI010000001">
    <property type="protein sequence ID" value="KAK1445154.1"/>
    <property type="molecule type" value="Genomic_DNA"/>
</dbReference>
<sequence length="579" mass="66025">MGTNGDVDVVMEDTSQLPLNGASDMAIDTPRTSFSVLDYVNAIRFKHGIKSEEYGRFHAYCSKRLGILRKQLRPFAIKSNKYVKEEFPEVINDARYFEILALRSERAWSHGMLLKSQCETSQTSGSNARHHYVKRFEKARKIAVQMEELCQKFAEVNSINNARVYKSLMEGIVHFENKRYQEAFTCLSAYANVMDQRKRINQDNKALAEAYASQLGQVNAIIKLCSFHMRVSGTKSTTRPVARDEDQNAELLSIVAEADGHLTLYCRGAPLEISSQFLLQQLLDMINSLGRLIVSDETLSVLLDKEHIGDAIKTDLMGKVTKESLIASYEDVMVLIGECTDTIHSEMMSSIYDQEPFRRLEDAVMFIKNFLEMEKCAIMEIMTLYNLFLSKEQFYGDVALPDCGEAIRFAQMLKQQLAIVMKDNKIASLLVMPLEVTKTVNGLLFGMHKIACEEYDDGMALVNWAYARQRKSVGRPEKHLTRLIWRLVVCFQILHRAGYLCSQRYYKRSVAIFARKKFIKDVEATGKPDVCKIFGLEKTLLPCKPIIFDLAYIHNQPPDLSQKTTIIGGVRSMFSSLWK</sequence>
<organism evidence="10 11">
    <name type="scientific">Babesia gibsoni</name>
    <dbReference type="NCBI Taxonomy" id="33632"/>
    <lineage>
        <taxon>Eukaryota</taxon>
        <taxon>Sar</taxon>
        <taxon>Alveolata</taxon>
        <taxon>Apicomplexa</taxon>
        <taxon>Aconoidasida</taxon>
        <taxon>Piroplasmida</taxon>
        <taxon>Babesiidae</taxon>
        <taxon>Babesia</taxon>
    </lineage>
</organism>
<comment type="caution">
    <text evidence="10">The sequence shown here is derived from an EMBL/GenBank/DDBJ whole genome shotgun (WGS) entry which is preliminary data.</text>
</comment>
<dbReference type="GO" id="GO:0008312">
    <property type="term" value="F:7S RNA binding"/>
    <property type="evidence" value="ECO:0007669"/>
    <property type="project" value="InterPro"/>
</dbReference>
<dbReference type="CDD" id="cd15481">
    <property type="entry name" value="SRP68-RBD"/>
    <property type="match status" value="1"/>
</dbReference>
<keyword evidence="5" id="KW-0694">RNA-binding</keyword>
<dbReference type="InterPro" id="IPR034652">
    <property type="entry name" value="SRP68-RBD"/>
</dbReference>
<proteinExistence type="inferred from homology"/>
<dbReference type="GO" id="GO:0005786">
    <property type="term" value="C:signal recognition particle, endoplasmic reticulum targeting"/>
    <property type="evidence" value="ECO:0007669"/>
    <property type="project" value="UniProtKB-KW"/>
</dbReference>
<keyword evidence="8" id="KW-0687">Ribonucleoprotein</keyword>
<reference evidence="10" key="1">
    <citation type="submission" date="2023-08" db="EMBL/GenBank/DDBJ databases">
        <title>Draft sequence of the Babesia gibsoni genome.</title>
        <authorList>
            <person name="Yamagishi J.Y."/>
            <person name="Xuan X.X."/>
        </authorList>
    </citation>
    <scope>NUCLEOTIDE SEQUENCE</scope>
    <source>
        <strain evidence="10">Azabu</strain>
    </source>
</reference>
<dbReference type="GO" id="GO:0006614">
    <property type="term" value="P:SRP-dependent cotranslational protein targeting to membrane"/>
    <property type="evidence" value="ECO:0007669"/>
    <property type="project" value="InterPro"/>
</dbReference>
<evidence type="ECO:0000256" key="2">
    <source>
        <dbReference type="ARBA" id="ARBA00004604"/>
    </source>
</evidence>
<evidence type="ECO:0000256" key="6">
    <source>
        <dbReference type="ARBA" id="ARBA00023135"/>
    </source>
</evidence>
<keyword evidence="6" id="KW-0733">Signal recognition particle</keyword>
<evidence type="ECO:0000256" key="1">
    <source>
        <dbReference type="ARBA" id="ARBA00004496"/>
    </source>
</evidence>
<dbReference type="PANTHER" id="PTHR12860">
    <property type="entry name" value="SIGNAL RECOGNITION PARTICLE 68 KDA PROTEIN"/>
    <property type="match status" value="1"/>
</dbReference>
<keyword evidence="11" id="KW-1185">Reference proteome</keyword>
<comment type="subcellular location">
    <subcellularLocation>
        <location evidence="1">Cytoplasm</location>
    </subcellularLocation>
    <subcellularLocation>
        <location evidence="2">Nucleus</location>
        <location evidence="2">Nucleolus</location>
    </subcellularLocation>
</comment>
<name>A0AAD8UWS4_BABGI</name>
<evidence type="ECO:0000256" key="5">
    <source>
        <dbReference type="ARBA" id="ARBA00022884"/>
    </source>
</evidence>
<dbReference type="AlphaFoldDB" id="A0AAD8UWS4"/>
<protein>
    <recommendedName>
        <fullName evidence="9">Signal recognition particle subunit SRP68</fullName>
    </recommendedName>
</protein>
<dbReference type="GO" id="GO:0005047">
    <property type="term" value="F:signal recognition particle binding"/>
    <property type="evidence" value="ECO:0007669"/>
    <property type="project" value="InterPro"/>
</dbReference>
<comment type="similarity">
    <text evidence="3">Belongs to the SRP68 family.</text>
</comment>
<dbReference type="Pfam" id="PF16969">
    <property type="entry name" value="SRP68"/>
    <property type="match status" value="1"/>
</dbReference>
<dbReference type="GO" id="GO:0005730">
    <property type="term" value="C:nucleolus"/>
    <property type="evidence" value="ECO:0007669"/>
    <property type="project" value="UniProtKB-SubCell"/>
</dbReference>
<accession>A0AAD8UWS4</accession>
<evidence type="ECO:0000256" key="9">
    <source>
        <dbReference type="ARBA" id="ARBA00029498"/>
    </source>
</evidence>
<evidence type="ECO:0000256" key="3">
    <source>
        <dbReference type="ARBA" id="ARBA00009352"/>
    </source>
</evidence>
<evidence type="ECO:0000313" key="10">
    <source>
        <dbReference type="EMBL" id="KAK1445154.1"/>
    </source>
</evidence>
<keyword evidence="7" id="KW-0539">Nucleus</keyword>
<dbReference type="GO" id="GO:0030942">
    <property type="term" value="F:endoplasmic reticulum signal peptide binding"/>
    <property type="evidence" value="ECO:0007669"/>
    <property type="project" value="InterPro"/>
</dbReference>
<keyword evidence="4" id="KW-0963">Cytoplasm</keyword>
<evidence type="ECO:0000256" key="8">
    <source>
        <dbReference type="ARBA" id="ARBA00023274"/>
    </source>
</evidence>
<evidence type="ECO:0000256" key="7">
    <source>
        <dbReference type="ARBA" id="ARBA00023242"/>
    </source>
</evidence>
<dbReference type="Proteomes" id="UP001230268">
    <property type="component" value="Unassembled WGS sequence"/>
</dbReference>
<evidence type="ECO:0000256" key="4">
    <source>
        <dbReference type="ARBA" id="ARBA00022490"/>
    </source>
</evidence>
<dbReference type="InterPro" id="IPR038253">
    <property type="entry name" value="SRP68_N_sf"/>
</dbReference>
<evidence type="ECO:0000313" key="11">
    <source>
        <dbReference type="Proteomes" id="UP001230268"/>
    </source>
</evidence>
<gene>
    <name evidence="10" type="ORF">BgAZ_110600</name>
</gene>